<feature type="non-terminal residue" evidence="1">
    <location>
        <position position="1"/>
    </location>
</feature>
<protein>
    <submittedName>
        <fullName evidence="1">Uncharacterized protein</fullName>
    </submittedName>
</protein>
<proteinExistence type="predicted"/>
<dbReference type="EMBL" id="MU267702">
    <property type="protein sequence ID" value="KAH7910713.1"/>
    <property type="molecule type" value="Genomic_DNA"/>
</dbReference>
<keyword evidence="2" id="KW-1185">Reference proteome</keyword>
<comment type="caution">
    <text evidence="1">The sequence shown here is derived from an EMBL/GenBank/DDBJ whole genome shotgun (WGS) entry which is preliminary data.</text>
</comment>
<dbReference type="Proteomes" id="UP000790377">
    <property type="component" value="Unassembled WGS sequence"/>
</dbReference>
<organism evidence="1 2">
    <name type="scientific">Hygrophoropsis aurantiaca</name>
    <dbReference type="NCBI Taxonomy" id="72124"/>
    <lineage>
        <taxon>Eukaryota</taxon>
        <taxon>Fungi</taxon>
        <taxon>Dikarya</taxon>
        <taxon>Basidiomycota</taxon>
        <taxon>Agaricomycotina</taxon>
        <taxon>Agaricomycetes</taxon>
        <taxon>Agaricomycetidae</taxon>
        <taxon>Boletales</taxon>
        <taxon>Coniophorineae</taxon>
        <taxon>Hygrophoropsidaceae</taxon>
        <taxon>Hygrophoropsis</taxon>
    </lineage>
</organism>
<name>A0ACB8AC62_9AGAM</name>
<sequence length="444" mass="50230">IVHLFSDSKTVRRHDQRTRSDRNRALHASWLSQMPLLVDAYLTWKHEGPFSTPTECTRHTFEVGAIDTTKYEPVFAVTQQEDEPANVSLLRVGLLGSSPIHPTIAIHVNCLELYHRIRRRQSSFSVQAMAKVLCDIHNVTYSQHFRDQLSMAFDIYLTILRNIQLSLDSRLGRESRDWLLHGSCPACSFEQPDEPKLVPARLHNMDGNNSAKRVDGSGSADPRVFISRYFIPEAEVDQFKDDVRQRPGEHAKKASVNNNLARCTDTWTAAKSTEENKIQVFEQTGIFVLACRHGFVESIAEMKRSGELAKYGLASISRLLDVCGKDQALGHDIGCSSKVTIAASSVGTKAKSLGLQIAVNAFHGFAHNRRCQLRNHPLYLQGFGIEDLETCERIFSSSNSAAVLIRHASHFHWTQYLDLHFNQWDRDKYTELSTYALNSHSFPH</sequence>
<gene>
    <name evidence="1" type="ORF">BJ138DRAFT_1008158</name>
</gene>
<evidence type="ECO:0000313" key="2">
    <source>
        <dbReference type="Proteomes" id="UP000790377"/>
    </source>
</evidence>
<reference evidence="1" key="1">
    <citation type="journal article" date="2021" name="New Phytol.">
        <title>Evolutionary innovations through gain and loss of genes in the ectomycorrhizal Boletales.</title>
        <authorList>
            <person name="Wu G."/>
            <person name="Miyauchi S."/>
            <person name="Morin E."/>
            <person name="Kuo A."/>
            <person name="Drula E."/>
            <person name="Varga T."/>
            <person name="Kohler A."/>
            <person name="Feng B."/>
            <person name="Cao Y."/>
            <person name="Lipzen A."/>
            <person name="Daum C."/>
            <person name="Hundley H."/>
            <person name="Pangilinan J."/>
            <person name="Johnson J."/>
            <person name="Barry K."/>
            <person name="LaButti K."/>
            <person name="Ng V."/>
            <person name="Ahrendt S."/>
            <person name="Min B."/>
            <person name="Choi I.G."/>
            <person name="Park H."/>
            <person name="Plett J.M."/>
            <person name="Magnuson J."/>
            <person name="Spatafora J.W."/>
            <person name="Nagy L.G."/>
            <person name="Henrissat B."/>
            <person name="Grigoriev I.V."/>
            <person name="Yang Z.L."/>
            <person name="Xu J."/>
            <person name="Martin F.M."/>
        </authorList>
    </citation>
    <scope>NUCLEOTIDE SEQUENCE</scope>
    <source>
        <strain evidence="1">ATCC 28755</strain>
    </source>
</reference>
<accession>A0ACB8AC62</accession>
<evidence type="ECO:0000313" key="1">
    <source>
        <dbReference type="EMBL" id="KAH7910713.1"/>
    </source>
</evidence>